<dbReference type="InterPro" id="IPR056814">
    <property type="entry name" value="GIPC1-3_GH1"/>
</dbReference>
<gene>
    <name evidence="2" type="primary">GIPC1</name>
    <name evidence="2" type="ORF">EYF80_063752</name>
</gene>
<dbReference type="OrthoDB" id="6509831at2759"/>
<evidence type="ECO:0000313" key="2">
    <source>
        <dbReference type="EMBL" id="TNN26111.1"/>
    </source>
</evidence>
<evidence type="ECO:0000259" key="1">
    <source>
        <dbReference type="Pfam" id="PF25083"/>
    </source>
</evidence>
<comment type="caution">
    <text evidence="2">The sequence shown here is derived from an EMBL/GenBank/DDBJ whole genome shotgun (WGS) entry which is preliminary data.</text>
</comment>
<sequence length="102" mass="11106">MSISVLPRCGSHKILFCTLNTHKIDMDKLLGGQIGLEDFIFAHIKGIKKEVEVYKSEDALGLTITDNGAGYAFIKVSLHVTLNVNISSPLSSQRCSQGNSLK</sequence>
<evidence type="ECO:0000313" key="3">
    <source>
        <dbReference type="Proteomes" id="UP000314294"/>
    </source>
</evidence>
<accession>A0A4Z2EBI2</accession>
<dbReference type="PANTHER" id="PTHR12259:SF3">
    <property type="entry name" value="PDZ DOMAIN-CONTAINING PROTEIN GIPC2"/>
    <property type="match status" value="1"/>
</dbReference>
<dbReference type="Proteomes" id="UP000314294">
    <property type="component" value="Unassembled WGS sequence"/>
</dbReference>
<reference evidence="2 3" key="1">
    <citation type="submission" date="2019-03" db="EMBL/GenBank/DDBJ databases">
        <title>First draft genome of Liparis tanakae, snailfish: a comprehensive survey of snailfish specific genes.</title>
        <authorList>
            <person name="Kim W."/>
            <person name="Song I."/>
            <person name="Jeong J.-H."/>
            <person name="Kim D."/>
            <person name="Kim S."/>
            <person name="Ryu S."/>
            <person name="Song J.Y."/>
            <person name="Lee S.K."/>
        </authorList>
    </citation>
    <scope>NUCLEOTIDE SEQUENCE [LARGE SCALE GENOMIC DNA]</scope>
    <source>
        <tissue evidence="2">Muscle</tissue>
    </source>
</reference>
<protein>
    <submittedName>
        <fullName evidence="2">PDZ domain-containing protein GIPC1</fullName>
    </submittedName>
</protein>
<dbReference type="EMBL" id="SRLO01010950">
    <property type="protein sequence ID" value="TNN26111.1"/>
    <property type="molecule type" value="Genomic_DNA"/>
</dbReference>
<dbReference type="InterPro" id="IPR017379">
    <property type="entry name" value="GIPC1/2/3"/>
</dbReference>
<name>A0A4Z2EBI2_9TELE</name>
<proteinExistence type="predicted"/>
<dbReference type="Pfam" id="PF25083">
    <property type="entry name" value="GIPC1_GH1"/>
    <property type="match status" value="1"/>
</dbReference>
<feature type="domain" description="GIPC1-3 GH1" evidence="1">
    <location>
        <begin position="12"/>
        <end position="42"/>
    </location>
</feature>
<keyword evidence="3" id="KW-1185">Reference proteome</keyword>
<organism evidence="2 3">
    <name type="scientific">Liparis tanakae</name>
    <name type="common">Tanaka's snailfish</name>
    <dbReference type="NCBI Taxonomy" id="230148"/>
    <lineage>
        <taxon>Eukaryota</taxon>
        <taxon>Metazoa</taxon>
        <taxon>Chordata</taxon>
        <taxon>Craniata</taxon>
        <taxon>Vertebrata</taxon>
        <taxon>Euteleostomi</taxon>
        <taxon>Actinopterygii</taxon>
        <taxon>Neopterygii</taxon>
        <taxon>Teleostei</taxon>
        <taxon>Neoteleostei</taxon>
        <taxon>Acanthomorphata</taxon>
        <taxon>Eupercaria</taxon>
        <taxon>Perciformes</taxon>
        <taxon>Cottioidei</taxon>
        <taxon>Cottales</taxon>
        <taxon>Liparidae</taxon>
        <taxon>Liparis</taxon>
    </lineage>
</organism>
<dbReference type="PANTHER" id="PTHR12259">
    <property type="entry name" value="RGS-GAIP INTERACTING PROTEIN GIPC"/>
    <property type="match status" value="1"/>
</dbReference>
<dbReference type="AlphaFoldDB" id="A0A4Z2EBI2"/>